<comment type="caution">
    <text evidence="1">The sequence shown here is derived from an EMBL/GenBank/DDBJ whole genome shotgun (WGS) entry which is preliminary data.</text>
</comment>
<evidence type="ECO:0000313" key="2">
    <source>
        <dbReference type="Proteomes" id="UP000023435"/>
    </source>
</evidence>
<accession>A0A108U626</accession>
<sequence>MHRGFQGLLAIEPARPSARPAWRRFAGRIAPAGWCRICNIYFHSDRY</sequence>
<reference evidence="1 2" key="1">
    <citation type="journal article" date="2014" name="Genome Announc.">
        <title>Draft Genome Sequence of Lysobacter capsici AZ78, a Bacterium Antagonistic to Plant-Pathogenic Oomycetes.</title>
        <authorList>
            <person name="Puopolo G."/>
            <person name="Sonego P."/>
            <person name="Engelen K."/>
            <person name="Pertot I."/>
        </authorList>
    </citation>
    <scope>NUCLEOTIDE SEQUENCE [LARGE SCALE GENOMIC DNA]</scope>
    <source>
        <strain evidence="1 2">AZ78</strain>
    </source>
</reference>
<organism evidence="1 2">
    <name type="scientific">Lysobacter capsici AZ78</name>
    <dbReference type="NCBI Taxonomy" id="1444315"/>
    <lineage>
        <taxon>Bacteria</taxon>
        <taxon>Pseudomonadati</taxon>
        <taxon>Pseudomonadota</taxon>
        <taxon>Gammaproteobacteria</taxon>
        <taxon>Lysobacterales</taxon>
        <taxon>Lysobacteraceae</taxon>
        <taxon>Lysobacter</taxon>
    </lineage>
</organism>
<proteinExistence type="predicted"/>
<dbReference type="AlphaFoldDB" id="A0A108U626"/>
<dbReference type="Proteomes" id="UP000023435">
    <property type="component" value="Unassembled WGS sequence"/>
</dbReference>
<keyword evidence="2" id="KW-1185">Reference proteome</keyword>
<gene>
    <name evidence="1" type="ORF">AZ78_0769</name>
</gene>
<protein>
    <submittedName>
        <fullName evidence="1">Uncharacterized protein</fullName>
    </submittedName>
</protein>
<dbReference type="EMBL" id="JAJA02000001">
    <property type="protein sequence ID" value="KWS03223.1"/>
    <property type="molecule type" value="Genomic_DNA"/>
</dbReference>
<evidence type="ECO:0000313" key="1">
    <source>
        <dbReference type="EMBL" id="KWS03223.1"/>
    </source>
</evidence>
<name>A0A108U626_9GAMM</name>